<reference evidence="2 3" key="1">
    <citation type="submission" date="2020-08" db="EMBL/GenBank/DDBJ databases">
        <title>Genomic Encyclopedia of Type Strains, Phase III (KMG-III): the genomes of soil and plant-associated and newly described type strains.</title>
        <authorList>
            <person name="Whitman W."/>
        </authorList>
    </citation>
    <scope>NUCLEOTIDE SEQUENCE [LARGE SCALE GENOMIC DNA]</scope>
    <source>
        <strain evidence="2 3">CECT 8305</strain>
    </source>
</reference>
<dbReference type="PROSITE" id="PS50943">
    <property type="entry name" value="HTH_CROC1"/>
    <property type="match status" value="1"/>
</dbReference>
<name>A0A7W9Q6N0_9ACTN</name>
<keyword evidence="3" id="KW-1185">Reference proteome</keyword>
<dbReference type="SUPFAM" id="SSF47413">
    <property type="entry name" value="lambda repressor-like DNA-binding domains"/>
    <property type="match status" value="1"/>
</dbReference>
<accession>A0A7W9Q6N0</accession>
<feature type="domain" description="HTH cro/C1-type" evidence="1">
    <location>
        <begin position="24"/>
        <end position="76"/>
    </location>
</feature>
<dbReference type="Pfam" id="PF13560">
    <property type="entry name" value="HTH_31"/>
    <property type="match status" value="1"/>
</dbReference>
<evidence type="ECO:0000313" key="2">
    <source>
        <dbReference type="EMBL" id="MBB5934594.1"/>
    </source>
</evidence>
<dbReference type="InterPro" id="IPR043917">
    <property type="entry name" value="DUF5753"/>
</dbReference>
<dbReference type="InterPro" id="IPR001387">
    <property type="entry name" value="Cro/C1-type_HTH"/>
</dbReference>
<dbReference type="AlphaFoldDB" id="A0A7W9Q6N0"/>
<sequence>MSSATTAAAADAGLSPQEFYGKELARRREAKGFTQESLAERIFISAQMIAHWEAGRRRPRAEDARRLDEVLGTDGLFYRMRRDLVESRFADHFNAAAELEGEATLIRLHGITLVPGLLQTTEYARAVYRAGSANPDPRAIEKLVDDRIQRASLIREPDGPIVWAMLDEAVIRRQVGSRAVMAEQLQHIADLGRRGRVRVHVLPFDRGAHALLESMLVLLDFSDDPGVAYVEGLRTGRLLDEPGVVDDCRAAYALALGDALSADESMSLLEMTAEEFQR</sequence>
<evidence type="ECO:0000259" key="1">
    <source>
        <dbReference type="PROSITE" id="PS50943"/>
    </source>
</evidence>
<dbReference type="EMBL" id="JACHJL010000003">
    <property type="protein sequence ID" value="MBB5934594.1"/>
    <property type="molecule type" value="Genomic_DNA"/>
</dbReference>
<dbReference type="CDD" id="cd00093">
    <property type="entry name" value="HTH_XRE"/>
    <property type="match status" value="1"/>
</dbReference>
<dbReference type="Proteomes" id="UP000588098">
    <property type="component" value="Unassembled WGS sequence"/>
</dbReference>
<evidence type="ECO:0000313" key="3">
    <source>
        <dbReference type="Proteomes" id="UP000588098"/>
    </source>
</evidence>
<gene>
    <name evidence="2" type="ORF">FHS42_001641</name>
</gene>
<dbReference type="SMART" id="SM00530">
    <property type="entry name" value="HTH_XRE"/>
    <property type="match status" value="1"/>
</dbReference>
<dbReference type="Pfam" id="PF19054">
    <property type="entry name" value="DUF5753"/>
    <property type="match status" value="1"/>
</dbReference>
<comment type="caution">
    <text evidence="2">The sequence shown here is derived from an EMBL/GenBank/DDBJ whole genome shotgun (WGS) entry which is preliminary data.</text>
</comment>
<dbReference type="RefSeq" id="WP_312866768.1">
    <property type="nucleotide sequence ID" value="NZ_JACHJL010000003.1"/>
</dbReference>
<protein>
    <submittedName>
        <fullName evidence="2">Transcriptional regulator with XRE-family HTH domain</fullName>
    </submittedName>
</protein>
<dbReference type="InterPro" id="IPR010982">
    <property type="entry name" value="Lambda_DNA-bd_dom_sf"/>
</dbReference>
<dbReference type="GO" id="GO:0003677">
    <property type="term" value="F:DNA binding"/>
    <property type="evidence" value="ECO:0007669"/>
    <property type="project" value="InterPro"/>
</dbReference>
<dbReference type="Gene3D" id="1.10.260.40">
    <property type="entry name" value="lambda repressor-like DNA-binding domains"/>
    <property type="match status" value="1"/>
</dbReference>
<proteinExistence type="predicted"/>
<organism evidence="2 3">
    <name type="scientific">Streptomyces zagrosensis</name>
    <dbReference type="NCBI Taxonomy" id="1042984"/>
    <lineage>
        <taxon>Bacteria</taxon>
        <taxon>Bacillati</taxon>
        <taxon>Actinomycetota</taxon>
        <taxon>Actinomycetes</taxon>
        <taxon>Kitasatosporales</taxon>
        <taxon>Streptomycetaceae</taxon>
        <taxon>Streptomyces</taxon>
    </lineage>
</organism>